<evidence type="ECO:0000313" key="7">
    <source>
        <dbReference type="RefSeq" id="XP_027200392.1"/>
    </source>
</evidence>
<evidence type="ECO:0000313" key="6">
    <source>
        <dbReference type="Proteomes" id="UP000515146"/>
    </source>
</evidence>
<dbReference type="GO" id="GO:0003713">
    <property type="term" value="F:transcription coactivator activity"/>
    <property type="evidence" value="ECO:0007669"/>
    <property type="project" value="TreeGrafter"/>
</dbReference>
<keyword evidence="6" id="KW-1185">Reference proteome</keyword>
<feature type="region of interest" description="Disordered" evidence="4">
    <location>
        <begin position="1"/>
        <end position="25"/>
    </location>
</feature>
<dbReference type="InterPro" id="IPR054414">
    <property type="entry name" value="Ccdc124/Oxs1_C"/>
</dbReference>
<dbReference type="Pfam" id="PF06244">
    <property type="entry name" value="Ccdc124"/>
    <property type="match status" value="1"/>
</dbReference>
<protein>
    <submittedName>
        <fullName evidence="7">Coiled-coil domain-containing protein 124-like</fullName>
    </submittedName>
</protein>
<comment type="subcellular location">
    <subcellularLocation>
        <location evidence="1">Midbody</location>
    </subcellularLocation>
</comment>
<dbReference type="GO" id="GO:0006366">
    <property type="term" value="P:transcription by RNA polymerase II"/>
    <property type="evidence" value="ECO:0007669"/>
    <property type="project" value="TreeGrafter"/>
</dbReference>
<evidence type="ECO:0000259" key="5">
    <source>
        <dbReference type="Pfam" id="PF06244"/>
    </source>
</evidence>
<reference evidence="7" key="1">
    <citation type="submission" date="2025-08" db="UniProtKB">
        <authorList>
            <consortium name="RefSeq"/>
        </authorList>
    </citation>
    <scope>IDENTIFICATION</scope>
    <source>
        <strain evidence="7">Airmid</strain>
    </source>
</reference>
<evidence type="ECO:0000256" key="3">
    <source>
        <dbReference type="ARBA" id="ARBA00023054"/>
    </source>
</evidence>
<dbReference type="RefSeq" id="XP_027200392.1">
    <property type="nucleotide sequence ID" value="XM_027344591.1"/>
</dbReference>
<accession>A0A6P6Y4H8</accession>
<feature type="compositionally biased region" description="Basic and acidic residues" evidence="4">
    <location>
        <begin position="52"/>
        <end position="71"/>
    </location>
</feature>
<organism evidence="6 7">
    <name type="scientific">Dermatophagoides pteronyssinus</name>
    <name type="common">European house dust mite</name>
    <dbReference type="NCBI Taxonomy" id="6956"/>
    <lineage>
        <taxon>Eukaryota</taxon>
        <taxon>Metazoa</taxon>
        <taxon>Ecdysozoa</taxon>
        <taxon>Arthropoda</taxon>
        <taxon>Chelicerata</taxon>
        <taxon>Arachnida</taxon>
        <taxon>Acari</taxon>
        <taxon>Acariformes</taxon>
        <taxon>Sarcoptiformes</taxon>
        <taxon>Astigmata</taxon>
        <taxon>Psoroptidia</taxon>
        <taxon>Analgoidea</taxon>
        <taxon>Pyroglyphidae</taxon>
        <taxon>Dermatophagoidinae</taxon>
        <taxon>Dermatophagoides</taxon>
    </lineage>
</organism>
<dbReference type="InterPro" id="IPR010422">
    <property type="entry name" value="Ccdc124/Oxs1"/>
</dbReference>
<dbReference type="PANTHER" id="PTHR21680">
    <property type="entry name" value="COILED-COIL DOMAIN-CONTAINING PROTEIN 124"/>
    <property type="match status" value="1"/>
</dbReference>
<feature type="compositionally biased region" description="Basic and acidic residues" evidence="4">
    <location>
        <begin position="12"/>
        <end position="25"/>
    </location>
</feature>
<dbReference type="KEGG" id="dpte:113794473"/>
<dbReference type="PANTHER" id="PTHR21680:SF0">
    <property type="entry name" value="COILED-COIL DOMAIN-CONTAINING PROTEIN 124"/>
    <property type="match status" value="1"/>
</dbReference>
<evidence type="ECO:0000256" key="2">
    <source>
        <dbReference type="ARBA" id="ARBA00008296"/>
    </source>
</evidence>
<feature type="region of interest" description="Disordered" evidence="4">
    <location>
        <begin position="47"/>
        <end position="71"/>
    </location>
</feature>
<comment type="similarity">
    <text evidence="2">Belongs to the CCDC124 family.</text>
</comment>
<gene>
    <name evidence="7" type="primary">LOC113794473</name>
</gene>
<dbReference type="GO" id="GO:0030496">
    <property type="term" value="C:midbody"/>
    <property type="evidence" value="ECO:0007669"/>
    <property type="project" value="UniProtKB-SubCell"/>
</dbReference>
<dbReference type="AlphaFoldDB" id="A0A6P6Y4H8"/>
<name>A0A6P6Y4H8_DERPT</name>
<dbReference type="InParanoid" id="A0A6P6Y4H8"/>
<sequence length="116" mass="13880">MAFKGQNSRAVAAKERKRSAAEEKRVLEEKAKEDLQWVDDDKILAQKQRRKREAEEKQQRKLERKQDKKQLEEEEILQTQFTALRAEFPTLKRSQLLERVQKLWKTSPANPYSQKK</sequence>
<proteinExistence type="inferred from homology"/>
<feature type="domain" description="Coiled-coil" evidence="5">
    <location>
        <begin position="78"/>
        <end position="114"/>
    </location>
</feature>
<evidence type="ECO:0000256" key="4">
    <source>
        <dbReference type="SAM" id="MobiDB-lite"/>
    </source>
</evidence>
<dbReference type="GO" id="GO:0005634">
    <property type="term" value="C:nucleus"/>
    <property type="evidence" value="ECO:0007669"/>
    <property type="project" value="TreeGrafter"/>
</dbReference>
<evidence type="ECO:0000256" key="1">
    <source>
        <dbReference type="ARBA" id="ARBA00004214"/>
    </source>
</evidence>
<keyword evidence="3" id="KW-0175">Coiled coil</keyword>
<dbReference type="Proteomes" id="UP000515146">
    <property type="component" value="Unplaced"/>
</dbReference>